<reference evidence="1" key="1">
    <citation type="journal article" date="2019" name="Sci. Rep.">
        <title>Draft genome of Tanacetum cinerariifolium, the natural source of mosquito coil.</title>
        <authorList>
            <person name="Yamashiro T."/>
            <person name="Shiraishi A."/>
            <person name="Satake H."/>
            <person name="Nakayama K."/>
        </authorList>
    </citation>
    <scope>NUCLEOTIDE SEQUENCE</scope>
</reference>
<evidence type="ECO:0000313" key="1">
    <source>
        <dbReference type="EMBL" id="GFB11166.1"/>
    </source>
</evidence>
<gene>
    <name evidence="1" type="ORF">Tci_683137</name>
</gene>
<comment type="caution">
    <text evidence="1">The sequence shown here is derived from an EMBL/GenBank/DDBJ whole genome shotgun (WGS) entry which is preliminary data.</text>
</comment>
<dbReference type="EMBL" id="BKCJ010554477">
    <property type="protein sequence ID" value="GFB11166.1"/>
    <property type="molecule type" value="Genomic_DNA"/>
</dbReference>
<accession>A0A699KVA1</accession>
<organism evidence="1">
    <name type="scientific">Tanacetum cinerariifolium</name>
    <name type="common">Dalmatian daisy</name>
    <name type="synonym">Chrysanthemum cinerariifolium</name>
    <dbReference type="NCBI Taxonomy" id="118510"/>
    <lineage>
        <taxon>Eukaryota</taxon>
        <taxon>Viridiplantae</taxon>
        <taxon>Streptophyta</taxon>
        <taxon>Embryophyta</taxon>
        <taxon>Tracheophyta</taxon>
        <taxon>Spermatophyta</taxon>
        <taxon>Magnoliopsida</taxon>
        <taxon>eudicotyledons</taxon>
        <taxon>Gunneridae</taxon>
        <taxon>Pentapetalae</taxon>
        <taxon>asterids</taxon>
        <taxon>campanulids</taxon>
        <taxon>Asterales</taxon>
        <taxon>Asteraceae</taxon>
        <taxon>Asteroideae</taxon>
        <taxon>Anthemideae</taxon>
        <taxon>Anthemidinae</taxon>
        <taxon>Tanacetum</taxon>
    </lineage>
</organism>
<proteinExistence type="predicted"/>
<feature type="non-terminal residue" evidence="1">
    <location>
        <position position="198"/>
    </location>
</feature>
<sequence length="198" mass="22748">DDDPLSGSTTFSANSLLEEFADELTLITYPSDYDDNRTFDVYPDDFLEIKSDATFDDDSFDSKGEKIKEAELLIDQLDLPCDILSEYDSFASQYFSKDDDLPSPNNEDKVFNLGILSHEKLVKIITRFAQEKKLAISYASLLFEDSDPPFYELFVFKEVLNSMRLLPFSSKNEEKVFKPGIYTSEKFHCCFLTKLSHL</sequence>
<feature type="non-terminal residue" evidence="1">
    <location>
        <position position="1"/>
    </location>
</feature>
<dbReference type="AlphaFoldDB" id="A0A699KVA1"/>
<name>A0A699KVA1_TANCI</name>
<protein>
    <recommendedName>
        <fullName evidence="2">Reverse transcriptase domain-containing protein</fullName>
    </recommendedName>
</protein>
<evidence type="ECO:0008006" key="2">
    <source>
        <dbReference type="Google" id="ProtNLM"/>
    </source>
</evidence>